<accession>E9EH96</accession>
<name>E9EH96_METAQ</name>
<dbReference type="OrthoDB" id="5150140at2759"/>
<dbReference type="AlphaFoldDB" id="E9EH96"/>
<dbReference type="STRING" id="655827.E9EH96"/>
<gene>
    <name evidence="1" type="ORF">MAC_09244</name>
</gene>
<dbReference type="Proteomes" id="UP000002499">
    <property type="component" value="Unassembled WGS sequence"/>
</dbReference>
<dbReference type="HOGENOM" id="CLU_1586875_0_0_1"/>
<protein>
    <submittedName>
        <fullName evidence="1">Extracellular lipase, putative</fullName>
    </submittedName>
</protein>
<organism evidence="2">
    <name type="scientific">Metarhizium acridum (strain CQMa 102)</name>
    <dbReference type="NCBI Taxonomy" id="655827"/>
    <lineage>
        <taxon>Eukaryota</taxon>
        <taxon>Fungi</taxon>
        <taxon>Dikarya</taxon>
        <taxon>Ascomycota</taxon>
        <taxon>Pezizomycotina</taxon>
        <taxon>Sordariomycetes</taxon>
        <taxon>Hypocreomycetidae</taxon>
        <taxon>Hypocreales</taxon>
        <taxon>Clavicipitaceae</taxon>
        <taxon>Metarhizium</taxon>
    </lineage>
</organism>
<sequence>MAFLARPDGKVVPLSPEELAATGRYYAEGTVFSIFQRSFKTNDDLANYLSENMFANATKEQLLELIEARTVTDHALIPKCIQSPAHCFHPPPLDRPVRIQIEGPLVSIQKLLPEVPWHVDVHEKKFQQAGAELAELTYRTIYGHDVRPFVENDMIVRDEYLGWVHQKK</sequence>
<reference evidence="1 2" key="1">
    <citation type="journal article" date="2011" name="PLoS Genet.">
        <title>Genome sequencing and comparative transcriptomics of the model entomopathogenic fungi Metarhizium anisopliae and M. acridum.</title>
        <authorList>
            <person name="Gao Q."/>
            <person name="Jin K."/>
            <person name="Ying S.H."/>
            <person name="Zhang Y."/>
            <person name="Xiao G."/>
            <person name="Shang Y."/>
            <person name="Duan Z."/>
            <person name="Hu X."/>
            <person name="Xie X.Q."/>
            <person name="Zhou G."/>
            <person name="Peng G."/>
            <person name="Luo Z."/>
            <person name="Huang W."/>
            <person name="Wang B."/>
            <person name="Fang W."/>
            <person name="Wang S."/>
            <person name="Zhong Y."/>
            <person name="Ma L.J."/>
            <person name="St Leger R.J."/>
            <person name="Zhao G.P."/>
            <person name="Pei Y."/>
            <person name="Feng M.G."/>
            <person name="Xia Y."/>
            <person name="Wang C."/>
        </authorList>
    </citation>
    <scope>NUCLEOTIDE SEQUENCE [LARGE SCALE GENOMIC DNA]</scope>
    <source>
        <strain evidence="1 2">CQMa 102</strain>
    </source>
</reference>
<dbReference type="InParanoid" id="E9EH96"/>
<evidence type="ECO:0000313" key="1">
    <source>
        <dbReference type="EMBL" id="EFY84725.1"/>
    </source>
</evidence>
<dbReference type="EMBL" id="GL698609">
    <property type="protein sequence ID" value="EFY84725.1"/>
    <property type="molecule type" value="Genomic_DNA"/>
</dbReference>
<keyword evidence="2" id="KW-1185">Reference proteome</keyword>
<proteinExistence type="predicted"/>
<evidence type="ECO:0000313" key="2">
    <source>
        <dbReference type="Proteomes" id="UP000002499"/>
    </source>
</evidence>